<organism evidence="2 3">
    <name type="scientific">Cytobacillus depressus</name>
    <dbReference type="NCBI Taxonomy" id="1602942"/>
    <lineage>
        <taxon>Bacteria</taxon>
        <taxon>Bacillati</taxon>
        <taxon>Bacillota</taxon>
        <taxon>Bacilli</taxon>
        <taxon>Bacillales</taxon>
        <taxon>Bacillaceae</taxon>
        <taxon>Cytobacillus</taxon>
    </lineage>
</organism>
<evidence type="ECO:0000313" key="2">
    <source>
        <dbReference type="EMBL" id="KAB2334547.1"/>
    </source>
</evidence>
<dbReference type="InterPro" id="IPR002575">
    <property type="entry name" value="Aminoglycoside_PTrfase"/>
</dbReference>
<dbReference type="RefSeq" id="WP_151535623.1">
    <property type="nucleotide sequence ID" value="NZ_WBOS01000006.1"/>
</dbReference>
<dbReference type="PANTHER" id="PTHR21310">
    <property type="entry name" value="AMINOGLYCOSIDE PHOSPHOTRANSFERASE-RELATED-RELATED"/>
    <property type="match status" value="1"/>
</dbReference>
<dbReference type="AlphaFoldDB" id="A0A6L3V5U7"/>
<dbReference type="Gene3D" id="3.90.1200.10">
    <property type="match status" value="1"/>
</dbReference>
<evidence type="ECO:0000313" key="3">
    <source>
        <dbReference type="Proteomes" id="UP000481030"/>
    </source>
</evidence>
<protein>
    <submittedName>
        <fullName evidence="2">Aminoglycoside phosphotransferase family protein</fullName>
    </submittedName>
</protein>
<dbReference type="InterPro" id="IPR051678">
    <property type="entry name" value="AGP_Transferase"/>
</dbReference>
<reference evidence="2 3" key="1">
    <citation type="journal article" date="2016" name="Antonie Van Leeuwenhoek">
        <title>Bacillus depressus sp. nov., isolated from soil of a sunflower field.</title>
        <authorList>
            <person name="Wei X."/>
            <person name="Xin D."/>
            <person name="Xin Y."/>
            <person name="Zhang H."/>
            <person name="Wang T."/>
            <person name="Zhang J."/>
        </authorList>
    </citation>
    <scope>NUCLEOTIDE SEQUENCE [LARGE SCALE GENOMIC DNA]</scope>
    <source>
        <strain evidence="2 3">BZ1</strain>
    </source>
</reference>
<accession>A0A6L3V5U7</accession>
<feature type="domain" description="Aminoglycoside phosphotransferase" evidence="1">
    <location>
        <begin position="29"/>
        <end position="231"/>
    </location>
</feature>
<gene>
    <name evidence="2" type="ORF">F7731_15200</name>
</gene>
<keyword evidence="2" id="KW-0808">Transferase</keyword>
<proteinExistence type="predicted"/>
<dbReference type="Proteomes" id="UP000481030">
    <property type="component" value="Unassembled WGS sequence"/>
</dbReference>
<dbReference type="Pfam" id="PF01636">
    <property type="entry name" value="APH"/>
    <property type="match status" value="1"/>
</dbReference>
<sequence>MNLTNVKIEELKSKIRYVLTNKLNWKINEITFLANGVINAVFLVKEKHLGMLAVRTPWRSEENMMDKQSSGIISIKKEAAISEYCYKFHIPVPKVYKLYLSDDINFLVSEYVPGDDQGICSFDIGELTSQIHKVPVDGLSIIDQKEKTLSSIIVQRITERAQNLSQLINSKIIIPESEEMESILITTQNKDCLLHLDVRLPNLIGKNGKIQAILDWDNAFIGDPIMELMRISETQELKEEEFLKGCRDVNLIENTNEIIQSIYRLDTALMLSILFISFIHDPDRRDYYLKRVHFLSEEIMKGT</sequence>
<keyword evidence="3" id="KW-1185">Reference proteome</keyword>
<comment type="caution">
    <text evidence="2">The sequence shown here is derived from an EMBL/GenBank/DDBJ whole genome shotgun (WGS) entry which is preliminary data.</text>
</comment>
<dbReference type="SUPFAM" id="SSF56112">
    <property type="entry name" value="Protein kinase-like (PK-like)"/>
    <property type="match status" value="1"/>
</dbReference>
<dbReference type="OrthoDB" id="334783at2"/>
<dbReference type="EMBL" id="WBOS01000006">
    <property type="protein sequence ID" value="KAB2334547.1"/>
    <property type="molecule type" value="Genomic_DNA"/>
</dbReference>
<name>A0A6L3V5U7_9BACI</name>
<dbReference type="InterPro" id="IPR011009">
    <property type="entry name" value="Kinase-like_dom_sf"/>
</dbReference>
<evidence type="ECO:0000259" key="1">
    <source>
        <dbReference type="Pfam" id="PF01636"/>
    </source>
</evidence>
<dbReference type="GO" id="GO:0016740">
    <property type="term" value="F:transferase activity"/>
    <property type="evidence" value="ECO:0007669"/>
    <property type="project" value="UniProtKB-KW"/>
</dbReference>